<dbReference type="PROSITE" id="PS51722">
    <property type="entry name" value="G_TR_2"/>
    <property type="match status" value="1"/>
</dbReference>
<keyword evidence="7" id="KW-0342">GTP-binding</keyword>
<evidence type="ECO:0000256" key="6">
    <source>
        <dbReference type="ARBA" id="ARBA00022801"/>
    </source>
</evidence>
<dbReference type="InterPro" id="IPR020568">
    <property type="entry name" value="Ribosomal_Su5_D2-typ_SF"/>
</dbReference>
<dbReference type="CDD" id="cd16261">
    <property type="entry name" value="EF2_snRNP_III"/>
    <property type="match status" value="1"/>
</dbReference>
<dbReference type="Proteomes" id="UP000054805">
    <property type="component" value="Unassembled WGS sequence"/>
</dbReference>
<dbReference type="PANTHER" id="PTHR42908:SF3">
    <property type="entry name" value="ELONGATION FACTOR-LIKE GTPASE 1"/>
    <property type="match status" value="1"/>
</dbReference>
<dbReference type="SMART" id="SM00838">
    <property type="entry name" value="EFG_C"/>
    <property type="match status" value="1"/>
</dbReference>
<dbReference type="InterPro" id="IPR000640">
    <property type="entry name" value="EFG_V-like"/>
</dbReference>
<dbReference type="GO" id="GO:0005525">
    <property type="term" value="F:GTP binding"/>
    <property type="evidence" value="ECO:0007669"/>
    <property type="project" value="UniProtKB-KW"/>
</dbReference>
<dbReference type="GO" id="GO:0043022">
    <property type="term" value="F:ribosome binding"/>
    <property type="evidence" value="ECO:0007669"/>
    <property type="project" value="TreeGrafter"/>
</dbReference>
<dbReference type="NCBIfam" id="TIGR00231">
    <property type="entry name" value="small_GTP"/>
    <property type="match status" value="1"/>
</dbReference>
<evidence type="ECO:0000256" key="7">
    <source>
        <dbReference type="ARBA" id="ARBA00023134"/>
    </source>
</evidence>
<sequence length="1927" mass="217940">MHFLQLVAKKNYANICAIFRISWPNLKLINIRKNCTVKSSAGYFYFHDLLQWTDESQLNIRDNLLFLPNFINEHEEQLLIDEVQRRLKTMRYENTHWDDAIVNYREIEKSTWEDENAKIIEKIRRTAFTADADHQDRVHVLDLEKTGWIKPHVDSIRYCGDVVAGLCLLSDAVMRFRSVENNNQIVDLLVERRGLYIMRGFARYEFTHEILKNGESLFAGRPVLRDRRISIICRTYPSPTFSSCHGVVQPVRMAIRNRQEFVKHILKLQSTPEFVRNVCIMAHVDHGKTTLADSLISANGIISQKMVGTLRYMDSLPEEQQRGITMKSSSISLFYGNEHDSFLINIVDSPGHVDFSGELCAAAVLCDGAVVVIDVIEGVCPQTSASLRLAWKEGLKPCLVLNKIDRLFVEYRMSPMDAYRRLVQVLEQANAVAGELFVSREIEKEDFLSRRRRSMSRSSLRKSESGDEMLYFMPETGNVVFASALDNWGFRLRDFARFWSKRLHTDEELLLQSLWGDYYIDSKTKLPVFGASDKGKSPLFVVMILNNLSAIYDSMIINVEKGRIEKILNSLQLDVISKEFTKSDSRQRLQIVMSRWLPLAESVLGMVCEWLPSPKHLDNDRIERIMCGDRFAHCDYLEPKARAMKALFKQCSMEASCATTVFISKMIAVEQDLLRGKNKFMLPNSVECNYWLQAAERRSCCEVESFHSDIDEITDEMAASTSQCVFLGFARIFTGNLCSGDVLYWIPDYAMIQSGNATFREITIGQLYVMMGREFEAVQQVCAGNLVCIGGVQDLVARTATLSTDLNCPPLCDSGFYAKPIVQVSVEPRNTRDLPALIRGLKMLNLADGCVQALVEDSGEHVLTAVGEIHLHRCIKDLCDRFAKGIDLIVSDPVVPFNETIVSPVTLGMDSANEMMTTTTTTTTTATTTMSTTTTTASTQSEKVDRSITVTTAGRTVTIVAEAVPLPEPIQQILEENEPLIAMIDPVTNRIDVTGNTAGRLASIRDGFDHIREELLDVCSNLGKQWSNIVQRLWAFGPRRAVVNLLLNDIDDYRRPNFFDILLDQHFDSKTGLRQYDQSIVAGFHVCCRAGPICEEPIRGVAFLVKCWDSVDGVDSMESIFGPLSGQLIVAMKEGCREAFQAQPQRLMLPMYTCIIQATGDVLGRVYSVLHRRSGKVINEKMKEGTNLFEVVASIPVVECFGFADDLRKRASGLAWPQLVFSHWEVLAMDPFWLPTTDDEIMHHGEKGEWENSAMRYVNMIRKRKGLSVNEKIVEHAEKQRNLAKKHAVSSCGCDATWLGLTVQCCQGSTVSTAFRQMPRVRHASLYTATGLERWVGAEHVLLLGKTVLLQPVCRSNDHHNNNPLNISKCSFSFAFLALFNNSTVLVCSLVVVQFFFWVGRGKIVSAQLCPFVHETEEESVHIAVPYLLLIRYSNNSMSVRVDNFCLKTIIFICKSIFLANAFLDNDVIKEPAVVCDHDRIMFTFETKNPFTGHVFVKGKYDDPNCRRDFLNNESNGATVSIRIPQCGMRRIRQLQPQATSYSVTFIVNFHPEFITKFDKAFNVRCFYSQQDKIVTAQLEVSMVPTQFLDSTTTLTPNCQYSVRAGSVNGPVVRYIKVGDVLVHRWDCDNPDFGMLVKNCYVSDGVERSVRILDETGRFCFHFTLFFPLLSNQFLFTCPTFSPGIQGNLNYDATLNTASVKVWAYKFPDRADLFFQCQIQICNKQSNECAAITPPHCPAASESNWTESQLSTTTTSESVTYVIGSFEQPENEKMEMPQLPGYGRRSRAVDLHRPSAIELDNLTRRLHSALKEAGFVASKAADNLTTSNSKRFPSEKDQKDFRKENDVTFSVATDMVYIADKDDANNYPFESTEKTSATCFSRTAFAMLFYSYTMLIIVVLLLTCKLCGFLNACLKRRINSKTAHQQS</sequence>
<evidence type="ECO:0000256" key="11">
    <source>
        <dbReference type="SAM" id="Phobius"/>
    </source>
</evidence>
<protein>
    <recommendedName>
        <fullName evidence="9">Ribosome assembly protein 1</fullName>
    </recommendedName>
    <alternativeName>
        <fullName evidence="10">Elongation factor-like 1</fullName>
    </alternativeName>
</protein>
<name>A0A0V1IK01_TRIPS</name>
<dbReference type="Gene3D" id="2.60.120.590">
    <property type="entry name" value="Alpha-ketoglutarate-dependent dioxygenase AlkB-like"/>
    <property type="match status" value="1"/>
</dbReference>
<feature type="domain" description="Tr-type G" evidence="13">
    <location>
        <begin position="273"/>
        <end position="553"/>
    </location>
</feature>
<reference evidence="14 15" key="1">
    <citation type="submission" date="2015-01" db="EMBL/GenBank/DDBJ databases">
        <title>Evolution of Trichinella species and genotypes.</title>
        <authorList>
            <person name="Korhonen P.K."/>
            <person name="Edoardo P."/>
            <person name="Giuseppe L.R."/>
            <person name="Gasser R.B."/>
        </authorList>
    </citation>
    <scope>NUCLEOTIDE SEQUENCE [LARGE SCALE GENOMIC DNA]</scope>
    <source>
        <strain evidence="14">ISS588</strain>
    </source>
</reference>
<dbReference type="CDD" id="cd01681">
    <property type="entry name" value="aeEF2_snRNP_like_IV"/>
    <property type="match status" value="1"/>
</dbReference>
<dbReference type="InterPro" id="IPR035647">
    <property type="entry name" value="EFG_III/V"/>
</dbReference>
<dbReference type="Gene3D" id="3.30.70.240">
    <property type="match status" value="1"/>
</dbReference>
<dbReference type="InterPro" id="IPR000795">
    <property type="entry name" value="T_Tr_GTP-bd_dom"/>
</dbReference>
<dbReference type="InterPro" id="IPR001507">
    <property type="entry name" value="ZP_dom"/>
</dbReference>
<dbReference type="GO" id="GO:0042256">
    <property type="term" value="P:cytosolic ribosome assembly"/>
    <property type="evidence" value="ECO:0007669"/>
    <property type="project" value="TreeGrafter"/>
</dbReference>
<dbReference type="Pfam" id="PF25057">
    <property type="entry name" value="CUT_N"/>
    <property type="match status" value="1"/>
</dbReference>
<evidence type="ECO:0000313" key="14">
    <source>
        <dbReference type="EMBL" id="KRZ22501.1"/>
    </source>
</evidence>
<keyword evidence="11" id="KW-0472">Membrane</keyword>
<organism evidence="14 15">
    <name type="scientific">Trichinella pseudospiralis</name>
    <name type="common">Parasitic roundworm</name>
    <dbReference type="NCBI Taxonomy" id="6337"/>
    <lineage>
        <taxon>Eukaryota</taxon>
        <taxon>Metazoa</taxon>
        <taxon>Ecdysozoa</taxon>
        <taxon>Nematoda</taxon>
        <taxon>Enoplea</taxon>
        <taxon>Dorylaimia</taxon>
        <taxon>Trichinellida</taxon>
        <taxon>Trichinellidae</taxon>
        <taxon>Trichinella</taxon>
    </lineage>
</organism>
<dbReference type="InterPro" id="IPR027417">
    <property type="entry name" value="P-loop_NTPase"/>
</dbReference>
<proteinExistence type="predicted"/>
<dbReference type="InterPro" id="IPR005225">
    <property type="entry name" value="Small_GTP-bd"/>
</dbReference>
<dbReference type="InterPro" id="IPR056953">
    <property type="entry name" value="CUT_N"/>
</dbReference>
<feature type="domain" description="ZP" evidence="12">
    <location>
        <begin position="1475"/>
        <end position="1736"/>
    </location>
</feature>
<dbReference type="CDD" id="cd04096">
    <property type="entry name" value="eEF2_snRNP_like_C"/>
    <property type="match status" value="1"/>
</dbReference>
<dbReference type="PANTHER" id="PTHR42908">
    <property type="entry name" value="TRANSLATION ELONGATION FACTOR-RELATED"/>
    <property type="match status" value="1"/>
</dbReference>
<evidence type="ECO:0000256" key="5">
    <source>
        <dbReference type="ARBA" id="ARBA00022741"/>
    </source>
</evidence>
<evidence type="ECO:0000256" key="9">
    <source>
        <dbReference type="ARBA" id="ARBA00068031"/>
    </source>
</evidence>
<dbReference type="Gene3D" id="3.30.230.10">
    <property type="match status" value="1"/>
</dbReference>
<dbReference type="Pfam" id="PF25301">
    <property type="entry name" value="CUT_C"/>
    <property type="match status" value="2"/>
</dbReference>
<keyword evidence="15" id="KW-1185">Reference proteome</keyword>
<keyword evidence="11" id="KW-1133">Transmembrane helix</keyword>
<dbReference type="GO" id="GO:0003746">
    <property type="term" value="F:translation elongation factor activity"/>
    <property type="evidence" value="ECO:0007669"/>
    <property type="project" value="UniProtKB-KW"/>
</dbReference>
<evidence type="ECO:0000259" key="13">
    <source>
        <dbReference type="PROSITE" id="PS51722"/>
    </source>
</evidence>
<dbReference type="SUPFAM" id="SSF54211">
    <property type="entry name" value="Ribosomal protein S5 domain 2-like"/>
    <property type="match status" value="1"/>
</dbReference>
<accession>A0A0V1IK01</accession>
<dbReference type="GO" id="GO:0003924">
    <property type="term" value="F:GTPase activity"/>
    <property type="evidence" value="ECO:0007669"/>
    <property type="project" value="InterPro"/>
</dbReference>
<dbReference type="Gene3D" id="2.40.30.10">
    <property type="entry name" value="Translation factors"/>
    <property type="match status" value="1"/>
</dbReference>
<comment type="subcellular location">
    <subcellularLocation>
        <location evidence="2">Cytoplasm</location>
    </subcellularLocation>
</comment>
<dbReference type="Gene3D" id="3.40.50.300">
    <property type="entry name" value="P-loop containing nucleotide triphosphate hydrolases"/>
    <property type="match status" value="1"/>
</dbReference>
<dbReference type="SUPFAM" id="SSF50447">
    <property type="entry name" value="Translation proteins"/>
    <property type="match status" value="1"/>
</dbReference>
<dbReference type="GO" id="GO:1990904">
    <property type="term" value="C:ribonucleoprotein complex"/>
    <property type="evidence" value="ECO:0007669"/>
    <property type="project" value="TreeGrafter"/>
</dbReference>
<dbReference type="GO" id="GO:0005829">
    <property type="term" value="C:cytosol"/>
    <property type="evidence" value="ECO:0007669"/>
    <property type="project" value="TreeGrafter"/>
</dbReference>
<comment type="catalytic activity">
    <reaction evidence="8">
        <text>GTP + H2O = GDP + phosphate + H(+)</text>
        <dbReference type="Rhea" id="RHEA:19669"/>
        <dbReference type="ChEBI" id="CHEBI:15377"/>
        <dbReference type="ChEBI" id="CHEBI:15378"/>
        <dbReference type="ChEBI" id="CHEBI:37565"/>
        <dbReference type="ChEBI" id="CHEBI:43474"/>
        <dbReference type="ChEBI" id="CHEBI:58189"/>
    </reaction>
</comment>
<dbReference type="Pfam" id="PF25118">
    <property type="entry name" value="EFL1"/>
    <property type="match status" value="1"/>
</dbReference>
<dbReference type="InterPro" id="IPR009000">
    <property type="entry name" value="Transl_B-barrel_sf"/>
</dbReference>
<keyword evidence="4" id="KW-0690">Ribosome biogenesis</keyword>
<comment type="caution">
    <text evidence="14">The sequence shown here is derived from an EMBL/GenBank/DDBJ whole genome shotgun (WGS) entry which is preliminary data.</text>
</comment>
<dbReference type="InterPro" id="IPR056752">
    <property type="entry name" value="EFL1"/>
</dbReference>
<keyword evidence="6" id="KW-0378">Hydrolase</keyword>
<dbReference type="EMBL" id="JYDS01000171">
    <property type="protein sequence ID" value="KRZ22501.1"/>
    <property type="molecule type" value="Genomic_DNA"/>
</dbReference>
<dbReference type="FunFam" id="3.30.70.870:FF:000002">
    <property type="entry name" value="Translation elongation factor 2"/>
    <property type="match status" value="1"/>
</dbReference>
<dbReference type="InterPro" id="IPR037151">
    <property type="entry name" value="AlkB-like_sf"/>
</dbReference>
<evidence type="ECO:0000256" key="4">
    <source>
        <dbReference type="ARBA" id="ARBA00022517"/>
    </source>
</evidence>
<gene>
    <name evidence="14" type="primary">EFTUD1</name>
    <name evidence="14" type="ORF">T4B_6738</name>
</gene>
<feature type="transmembrane region" description="Helical" evidence="11">
    <location>
        <begin position="1889"/>
        <end position="1914"/>
    </location>
</feature>
<dbReference type="PROSITE" id="PS51034">
    <property type="entry name" value="ZP_2"/>
    <property type="match status" value="1"/>
</dbReference>
<evidence type="ECO:0000256" key="10">
    <source>
        <dbReference type="ARBA" id="ARBA00081809"/>
    </source>
</evidence>
<comment type="cofactor">
    <cofactor evidence="1">
        <name>Fe(2+)</name>
        <dbReference type="ChEBI" id="CHEBI:29033"/>
    </cofactor>
</comment>
<evidence type="ECO:0000256" key="3">
    <source>
        <dbReference type="ARBA" id="ARBA00022490"/>
    </source>
</evidence>
<dbReference type="SMART" id="SM00241">
    <property type="entry name" value="ZP"/>
    <property type="match status" value="1"/>
</dbReference>
<dbReference type="CDD" id="cd01885">
    <property type="entry name" value="EF2"/>
    <property type="match status" value="1"/>
</dbReference>
<keyword evidence="5" id="KW-0547">Nucleotide-binding</keyword>
<dbReference type="PRINTS" id="PR00315">
    <property type="entry name" value="ELONGATNFCT"/>
</dbReference>
<dbReference type="SUPFAM" id="SSF52540">
    <property type="entry name" value="P-loop containing nucleoside triphosphate hydrolases"/>
    <property type="match status" value="1"/>
</dbReference>
<keyword evidence="3" id="KW-0963">Cytoplasm</keyword>
<evidence type="ECO:0000256" key="2">
    <source>
        <dbReference type="ARBA" id="ARBA00004496"/>
    </source>
</evidence>
<dbReference type="InterPro" id="IPR014721">
    <property type="entry name" value="Ribsml_uS5_D2-typ_fold_subgr"/>
</dbReference>
<dbReference type="InterPro" id="IPR057475">
    <property type="entry name" value="CUT_C"/>
</dbReference>
<dbReference type="FunFam" id="3.30.70.240:FF:000006">
    <property type="entry name" value="Elongation factor like GTPase 1"/>
    <property type="match status" value="1"/>
</dbReference>
<evidence type="ECO:0000313" key="15">
    <source>
        <dbReference type="Proteomes" id="UP000054805"/>
    </source>
</evidence>
<dbReference type="SUPFAM" id="SSF54980">
    <property type="entry name" value="EF-G C-terminal domain-like"/>
    <property type="match status" value="2"/>
</dbReference>
<evidence type="ECO:0000256" key="1">
    <source>
        <dbReference type="ARBA" id="ARBA00001954"/>
    </source>
</evidence>
<dbReference type="Pfam" id="PF00009">
    <property type="entry name" value="GTP_EFTU"/>
    <property type="match status" value="1"/>
</dbReference>
<dbReference type="Gene3D" id="3.30.70.870">
    <property type="entry name" value="Elongation Factor G (Translational Gtpase), domain 3"/>
    <property type="match status" value="1"/>
</dbReference>
<evidence type="ECO:0000259" key="12">
    <source>
        <dbReference type="PROSITE" id="PS51034"/>
    </source>
</evidence>
<keyword evidence="11" id="KW-0812">Transmembrane</keyword>
<dbReference type="SUPFAM" id="SSF51197">
    <property type="entry name" value="Clavaminate synthase-like"/>
    <property type="match status" value="1"/>
</dbReference>
<keyword evidence="14" id="KW-0251">Elongation factor</keyword>
<dbReference type="Pfam" id="PF00679">
    <property type="entry name" value="EFG_C"/>
    <property type="match status" value="1"/>
</dbReference>
<evidence type="ECO:0000256" key="8">
    <source>
        <dbReference type="ARBA" id="ARBA00048548"/>
    </source>
</evidence>
<keyword evidence="14" id="KW-0648">Protein biosynthesis</keyword>
<dbReference type="FunFam" id="3.40.50.300:FF:000746">
    <property type="entry name" value="Ribosome assembly protein 1"/>
    <property type="match status" value="1"/>
</dbReference>